<dbReference type="InParanoid" id="A0A212F192"/>
<organism evidence="1 2">
    <name type="scientific">Danaus plexippus plexippus</name>
    <dbReference type="NCBI Taxonomy" id="278856"/>
    <lineage>
        <taxon>Eukaryota</taxon>
        <taxon>Metazoa</taxon>
        <taxon>Ecdysozoa</taxon>
        <taxon>Arthropoda</taxon>
        <taxon>Hexapoda</taxon>
        <taxon>Insecta</taxon>
        <taxon>Pterygota</taxon>
        <taxon>Neoptera</taxon>
        <taxon>Endopterygota</taxon>
        <taxon>Lepidoptera</taxon>
        <taxon>Glossata</taxon>
        <taxon>Ditrysia</taxon>
        <taxon>Papilionoidea</taxon>
        <taxon>Nymphalidae</taxon>
        <taxon>Danainae</taxon>
        <taxon>Danaini</taxon>
        <taxon>Danaina</taxon>
        <taxon>Danaus</taxon>
        <taxon>Danaus</taxon>
    </lineage>
</organism>
<keyword evidence="2" id="KW-1185">Reference proteome</keyword>
<evidence type="ECO:0000313" key="1">
    <source>
        <dbReference type="EMBL" id="OWR47497.1"/>
    </source>
</evidence>
<name>A0A212F192_DANPL</name>
<proteinExistence type="predicted"/>
<dbReference type="KEGG" id="dpl:KGM_211836A"/>
<evidence type="ECO:0000313" key="2">
    <source>
        <dbReference type="Proteomes" id="UP000007151"/>
    </source>
</evidence>
<feature type="non-terminal residue" evidence="1">
    <location>
        <position position="54"/>
    </location>
</feature>
<protein>
    <submittedName>
        <fullName evidence="1">Uncharacterized protein</fullName>
    </submittedName>
</protein>
<gene>
    <name evidence="1" type="ORF">KGM_211836A</name>
</gene>
<accession>A0A212F192</accession>
<comment type="caution">
    <text evidence="1">The sequence shown here is derived from an EMBL/GenBank/DDBJ whole genome shotgun (WGS) entry which is preliminary data.</text>
</comment>
<dbReference type="Proteomes" id="UP000007151">
    <property type="component" value="Unassembled WGS sequence"/>
</dbReference>
<reference evidence="1 2" key="1">
    <citation type="journal article" date="2011" name="Cell">
        <title>The monarch butterfly genome yields insights into long-distance migration.</title>
        <authorList>
            <person name="Zhan S."/>
            <person name="Merlin C."/>
            <person name="Boore J.L."/>
            <person name="Reppert S.M."/>
        </authorList>
    </citation>
    <scope>NUCLEOTIDE SEQUENCE [LARGE SCALE GENOMIC DNA]</scope>
    <source>
        <strain evidence="1">F-2</strain>
    </source>
</reference>
<dbReference type="AlphaFoldDB" id="A0A212F192"/>
<sequence>MRKFNITSHKEVDRLPILKTGLGVEQLLVVPKVSHRTGEARASAMYGTIQSCSL</sequence>
<dbReference type="EMBL" id="AGBW02010935">
    <property type="protein sequence ID" value="OWR47497.1"/>
    <property type="molecule type" value="Genomic_DNA"/>
</dbReference>